<comment type="caution">
    <text evidence="2">The sequence shown here is derived from an EMBL/GenBank/DDBJ whole genome shotgun (WGS) entry which is preliminary data.</text>
</comment>
<keyword evidence="3" id="KW-1185">Reference proteome</keyword>
<dbReference type="Proteomes" id="UP001163846">
    <property type="component" value="Unassembled WGS sequence"/>
</dbReference>
<sequence>MSSIQNYGHLINSAKDLYFQIAQIDPPSQNASPALKKQFHQMVRTVSQATGQTYDVAVGMGQMIDQEDGGPIDPKAQSMHLANFDDSDPELPSNNQGNNRKTPCPSPIIDEHLDMANSLFSEISPTNGNIIGYSLQDFLYMVLQGGHNGKIKNQEYEAFRRAALGYQLATVQEIRQIFSQQYAHPSVLAKTARRALAFDDIMDVTERIAKREKMVFYGSRKDAVSVYIFNVVRNIEGLKSYEDWYKQPLEFKRDFRTNLARSLNPEAFQQLDMIEGLMPKEKKKRYNKLIDPVRKKYDKLMDRRRRMFELFDTFGPSVLLDATFFKTTGRAEYPQQSATFCKALEEIVYRAYGLPFDPKRYINDRRFVLRAMQALGGNEVEEYVRDFLDNHNKEDAEIDHDEDYMEM</sequence>
<reference evidence="2" key="1">
    <citation type="submission" date="2022-08" db="EMBL/GenBank/DDBJ databases">
        <authorList>
            <consortium name="DOE Joint Genome Institute"/>
            <person name="Min B."/>
            <person name="Riley R."/>
            <person name="Sierra-Patev S."/>
            <person name="Naranjo-Ortiz M."/>
            <person name="Looney B."/>
            <person name="Konkel Z."/>
            <person name="Slot J.C."/>
            <person name="Sakamoto Y."/>
            <person name="Steenwyk J.L."/>
            <person name="Rokas A."/>
            <person name="Carro J."/>
            <person name="Camarero S."/>
            <person name="Ferreira P."/>
            <person name="Molpeceres G."/>
            <person name="Ruiz-Duenas F.J."/>
            <person name="Serrano A."/>
            <person name="Henrissat B."/>
            <person name="Drula E."/>
            <person name="Hughes K.W."/>
            <person name="Mata J.L."/>
            <person name="Ishikawa N.K."/>
            <person name="Vargas-Isla R."/>
            <person name="Ushijima S."/>
            <person name="Smith C.A."/>
            <person name="Ahrendt S."/>
            <person name="Andreopoulos W."/>
            <person name="He G."/>
            <person name="Labutti K."/>
            <person name="Lipzen A."/>
            <person name="Ng V."/>
            <person name="Sandor L."/>
            <person name="Barry K."/>
            <person name="Martinez A.T."/>
            <person name="Xiao Y."/>
            <person name="Gibbons J.G."/>
            <person name="Terashima K."/>
            <person name="Hibbett D.S."/>
            <person name="Grigoriev I.V."/>
        </authorList>
    </citation>
    <scope>NUCLEOTIDE SEQUENCE</scope>
    <source>
        <strain evidence="2">TFB9207</strain>
    </source>
</reference>
<dbReference type="EMBL" id="MU806441">
    <property type="protein sequence ID" value="KAJ3835153.1"/>
    <property type="molecule type" value="Genomic_DNA"/>
</dbReference>
<evidence type="ECO:0000313" key="2">
    <source>
        <dbReference type="EMBL" id="KAJ3835153.1"/>
    </source>
</evidence>
<evidence type="ECO:0000313" key="3">
    <source>
        <dbReference type="Proteomes" id="UP001163846"/>
    </source>
</evidence>
<feature type="region of interest" description="Disordered" evidence="1">
    <location>
        <begin position="64"/>
        <end position="102"/>
    </location>
</feature>
<organism evidence="2 3">
    <name type="scientific">Lentinula raphanica</name>
    <dbReference type="NCBI Taxonomy" id="153919"/>
    <lineage>
        <taxon>Eukaryota</taxon>
        <taxon>Fungi</taxon>
        <taxon>Dikarya</taxon>
        <taxon>Basidiomycota</taxon>
        <taxon>Agaricomycotina</taxon>
        <taxon>Agaricomycetes</taxon>
        <taxon>Agaricomycetidae</taxon>
        <taxon>Agaricales</taxon>
        <taxon>Marasmiineae</taxon>
        <taxon>Omphalotaceae</taxon>
        <taxon>Lentinula</taxon>
    </lineage>
</organism>
<accession>A0AA38P315</accession>
<dbReference type="AlphaFoldDB" id="A0AA38P315"/>
<proteinExistence type="predicted"/>
<protein>
    <submittedName>
        <fullName evidence="2">Uncharacterized protein</fullName>
    </submittedName>
</protein>
<feature type="compositionally biased region" description="Polar residues" evidence="1">
    <location>
        <begin position="92"/>
        <end position="101"/>
    </location>
</feature>
<name>A0AA38P315_9AGAR</name>
<evidence type="ECO:0000256" key="1">
    <source>
        <dbReference type="SAM" id="MobiDB-lite"/>
    </source>
</evidence>
<gene>
    <name evidence="2" type="ORF">F5878DRAFT_664123</name>
</gene>